<dbReference type="SUPFAM" id="SSF55811">
    <property type="entry name" value="Nudix"/>
    <property type="match status" value="1"/>
</dbReference>
<dbReference type="PROSITE" id="PS51462">
    <property type="entry name" value="NUDIX"/>
    <property type="match status" value="1"/>
</dbReference>
<evidence type="ECO:0000256" key="5">
    <source>
        <dbReference type="ARBA" id="ARBA00022842"/>
    </source>
</evidence>
<name>A0A1G4MJU4_LACFM</name>
<dbReference type="InterPro" id="IPR045121">
    <property type="entry name" value="CoAse"/>
</dbReference>
<dbReference type="OMA" id="WRMHHFF"/>
<evidence type="ECO:0000256" key="2">
    <source>
        <dbReference type="ARBA" id="ARBA00001946"/>
    </source>
</evidence>
<proteinExistence type="predicted"/>
<dbReference type="EMBL" id="LT598491">
    <property type="protein sequence ID" value="SCW04148.1"/>
    <property type="molecule type" value="Genomic_DNA"/>
</dbReference>
<dbReference type="PANTHER" id="PTHR12992">
    <property type="entry name" value="NUDIX HYDROLASE"/>
    <property type="match status" value="1"/>
</dbReference>
<keyword evidence="3" id="KW-0479">Metal-binding</keyword>
<sequence length="324" mass="37270">MQSSIQLLKNISKFKLGYCLPQSSLWPIHRRSAVLILLFVGSFGELRVLLTKRSRGLRSFSGHVSLPGGKADNIQENFETVARREAEEEIGLPCDSEVLLKEYGLKVDNLCMELPHYLSRTFLSVKPVVCFLYNSNLEGDYKYERPLDALKFFGKLNPGETTSMFSIPLSDLIAHEHQWNNYQVEYVRREDVNTKWGGTTWLLRHYYYPNENSRDAAWLNDILDTSSGDEELEGVKCKDVWGLTAKILYDLSKIAHGPPERCESSARLGHDDLIYGLHDLGGQLRDRNRSTWESAMIVNKRGYKYGDVIPEFYMKRLLRSCPKF</sequence>
<evidence type="ECO:0000256" key="3">
    <source>
        <dbReference type="ARBA" id="ARBA00022723"/>
    </source>
</evidence>
<gene>
    <name evidence="8" type="ORF">LAFE_0H07140G</name>
</gene>
<evidence type="ECO:0000256" key="6">
    <source>
        <dbReference type="ARBA" id="ARBA00023211"/>
    </source>
</evidence>
<dbReference type="GO" id="GO:0010945">
    <property type="term" value="F:coenzyme A diphosphatase activity"/>
    <property type="evidence" value="ECO:0007669"/>
    <property type="project" value="InterPro"/>
</dbReference>
<comment type="cofactor">
    <cofactor evidence="2">
        <name>Mg(2+)</name>
        <dbReference type="ChEBI" id="CHEBI:18420"/>
    </cofactor>
</comment>
<comment type="cofactor">
    <cofactor evidence="1">
        <name>Mn(2+)</name>
        <dbReference type="ChEBI" id="CHEBI:29035"/>
    </cofactor>
</comment>
<dbReference type="STRING" id="4955.A0A1G4MJU4"/>
<evidence type="ECO:0000256" key="1">
    <source>
        <dbReference type="ARBA" id="ARBA00001936"/>
    </source>
</evidence>
<dbReference type="AlphaFoldDB" id="A0A1G4MJU4"/>
<feature type="domain" description="Nudix hydrolase" evidence="7">
    <location>
        <begin position="29"/>
        <end position="191"/>
    </location>
</feature>
<dbReference type="GO" id="GO:0015938">
    <property type="term" value="P:coenzyme A catabolic process"/>
    <property type="evidence" value="ECO:0007669"/>
    <property type="project" value="TreeGrafter"/>
</dbReference>
<evidence type="ECO:0000256" key="4">
    <source>
        <dbReference type="ARBA" id="ARBA00022801"/>
    </source>
</evidence>
<dbReference type="Gene3D" id="3.90.79.10">
    <property type="entry name" value="Nucleoside Triphosphate Pyrophosphohydrolase"/>
    <property type="match status" value="1"/>
</dbReference>
<evidence type="ECO:0000313" key="9">
    <source>
        <dbReference type="Proteomes" id="UP000190831"/>
    </source>
</evidence>
<evidence type="ECO:0000259" key="7">
    <source>
        <dbReference type="PROSITE" id="PS51462"/>
    </source>
</evidence>
<reference evidence="8 9" key="1">
    <citation type="submission" date="2016-03" db="EMBL/GenBank/DDBJ databases">
        <authorList>
            <person name="Devillers H."/>
        </authorList>
    </citation>
    <scope>NUCLEOTIDE SEQUENCE [LARGE SCALE GENOMIC DNA]</scope>
    <source>
        <strain evidence="8">CBS 6772</strain>
    </source>
</reference>
<dbReference type="OrthoDB" id="206213at2759"/>
<organism evidence="8 9">
    <name type="scientific">Lachancea fermentati</name>
    <name type="common">Zygosaccharomyces fermentati</name>
    <dbReference type="NCBI Taxonomy" id="4955"/>
    <lineage>
        <taxon>Eukaryota</taxon>
        <taxon>Fungi</taxon>
        <taxon>Dikarya</taxon>
        <taxon>Ascomycota</taxon>
        <taxon>Saccharomycotina</taxon>
        <taxon>Saccharomycetes</taxon>
        <taxon>Saccharomycetales</taxon>
        <taxon>Saccharomycetaceae</taxon>
        <taxon>Lachancea</taxon>
    </lineage>
</organism>
<dbReference type="PANTHER" id="PTHR12992:SF24">
    <property type="entry name" value="PEROXISOMAL COENZYME A DIPHOSPHATASE NUDT7"/>
    <property type="match status" value="1"/>
</dbReference>
<keyword evidence="4" id="KW-0378">Hydrolase</keyword>
<keyword evidence="9" id="KW-1185">Reference proteome</keyword>
<evidence type="ECO:0000313" key="8">
    <source>
        <dbReference type="EMBL" id="SCW04148.1"/>
    </source>
</evidence>
<dbReference type="Pfam" id="PF00293">
    <property type="entry name" value="NUDIX"/>
    <property type="match status" value="1"/>
</dbReference>
<dbReference type="Proteomes" id="UP000190831">
    <property type="component" value="Chromosome H"/>
</dbReference>
<accession>A0A1G4MJU4</accession>
<dbReference type="CDD" id="cd03426">
    <property type="entry name" value="NUDIX_CoAse_Nudt7"/>
    <property type="match status" value="1"/>
</dbReference>
<keyword evidence="5" id="KW-0460">Magnesium</keyword>
<dbReference type="GO" id="GO:0046872">
    <property type="term" value="F:metal ion binding"/>
    <property type="evidence" value="ECO:0007669"/>
    <property type="project" value="UniProtKB-KW"/>
</dbReference>
<dbReference type="InterPro" id="IPR015797">
    <property type="entry name" value="NUDIX_hydrolase-like_dom_sf"/>
</dbReference>
<dbReference type="InterPro" id="IPR000086">
    <property type="entry name" value="NUDIX_hydrolase_dom"/>
</dbReference>
<keyword evidence="6" id="KW-0464">Manganese</keyword>
<protein>
    <submittedName>
        <fullName evidence="8">LAFE_0H07140g1_1</fullName>
    </submittedName>
</protein>